<protein>
    <recommendedName>
        <fullName evidence="3">Nudix hydrolase domain-containing protein</fullName>
    </recommendedName>
</protein>
<organism evidence="1 2">
    <name type="scientific">Hirsutella minnesotensis 3608</name>
    <dbReference type="NCBI Taxonomy" id="1043627"/>
    <lineage>
        <taxon>Eukaryota</taxon>
        <taxon>Fungi</taxon>
        <taxon>Dikarya</taxon>
        <taxon>Ascomycota</taxon>
        <taxon>Pezizomycotina</taxon>
        <taxon>Sordariomycetes</taxon>
        <taxon>Hypocreomycetidae</taxon>
        <taxon>Hypocreales</taxon>
        <taxon>Ophiocordycipitaceae</taxon>
        <taxon>Hirsutella</taxon>
    </lineage>
</organism>
<dbReference type="Proteomes" id="UP000054481">
    <property type="component" value="Unassembled WGS sequence"/>
</dbReference>
<dbReference type="AlphaFoldDB" id="A0A0F7ZVV6"/>
<proteinExistence type="predicted"/>
<accession>A0A0F7ZVV6</accession>
<dbReference type="EMBL" id="KQ030508">
    <property type="protein sequence ID" value="KJZ77278.1"/>
    <property type="molecule type" value="Genomic_DNA"/>
</dbReference>
<name>A0A0F7ZVV6_9HYPO</name>
<gene>
    <name evidence="1" type="ORF">HIM_03599</name>
</gene>
<reference evidence="1 2" key="1">
    <citation type="journal article" date="2014" name="Genome Biol. Evol.">
        <title>Comparative genomics and transcriptomics analyses reveal divergent lifestyle features of nematode endoparasitic fungus Hirsutella minnesotensis.</title>
        <authorList>
            <person name="Lai Y."/>
            <person name="Liu K."/>
            <person name="Zhang X."/>
            <person name="Zhang X."/>
            <person name="Li K."/>
            <person name="Wang N."/>
            <person name="Shu C."/>
            <person name="Wu Y."/>
            <person name="Wang C."/>
            <person name="Bushley K.E."/>
            <person name="Xiang M."/>
            <person name="Liu X."/>
        </authorList>
    </citation>
    <scope>NUCLEOTIDE SEQUENCE [LARGE SCALE GENOMIC DNA]</scope>
    <source>
        <strain evidence="1 2">3608</strain>
    </source>
</reference>
<dbReference type="OrthoDB" id="10261522at2759"/>
<evidence type="ECO:0000313" key="2">
    <source>
        <dbReference type="Proteomes" id="UP000054481"/>
    </source>
</evidence>
<dbReference type="Gene3D" id="3.90.79.10">
    <property type="entry name" value="Nucleoside Triphosphate Pyrophosphohydrolase"/>
    <property type="match status" value="1"/>
</dbReference>
<dbReference type="InterPro" id="IPR015797">
    <property type="entry name" value="NUDIX_hydrolase-like_dom_sf"/>
</dbReference>
<keyword evidence="2" id="KW-1185">Reference proteome</keyword>
<dbReference type="SUPFAM" id="SSF55811">
    <property type="entry name" value="Nudix"/>
    <property type="match status" value="1"/>
</dbReference>
<evidence type="ECO:0008006" key="3">
    <source>
        <dbReference type="Google" id="ProtNLM"/>
    </source>
</evidence>
<evidence type="ECO:0000313" key="1">
    <source>
        <dbReference type="EMBL" id="KJZ77278.1"/>
    </source>
</evidence>
<sequence>MSSSAGDAPQRTSLLDLITRVDNVPLDFEQQCEPFYRLVLAPDPRPHGYVHPDTVAKMPWPASFSIDHERRRVCLEAPPAGMTLSAHANAAFQQAIDAAIARDLFPTVNGMHSEHFLVAVEEASLPEALVAARVRSAGAVTLANRNAKTGLFHSEILYVYDMELPPDVTPLPGDDEVEEFVLMGCAELRDCMARGEFKPNVCPVMIDFLIRHGEITPEQERDYVDVCARLRRKLPVPTTSDEP</sequence>